<evidence type="ECO:0000256" key="1">
    <source>
        <dbReference type="ARBA" id="ARBA00022679"/>
    </source>
</evidence>
<dbReference type="Pfam" id="PF00534">
    <property type="entry name" value="Glycos_transf_1"/>
    <property type="match status" value="1"/>
</dbReference>
<dbReference type="InterPro" id="IPR028098">
    <property type="entry name" value="Glyco_trans_4-like_N"/>
</dbReference>
<dbReference type="Gene3D" id="3.40.50.2000">
    <property type="entry name" value="Glycogen Phosphorylase B"/>
    <property type="match status" value="2"/>
</dbReference>
<dbReference type="GO" id="GO:0016757">
    <property type="term" value="F:glycosyltransferase activity"/>
    <property type="evidence" value="ECO:0007669"/>
    <property type="project" value="UniProtKB-KW"/>
</dbReference>
<dbReference type="EMBL" id="JBHUOM010000002">
    <property type="protein sequence ID" value="MFD2934222.1"/>
    <property type="molecule type" value="Genomic_DNA"/>
</dbReference>
<dbReference type="PANTHER" id="PTHR46401">
    <property type="entry name" value="GLYCOSYLTRANSFERASE WBBK-RELATED"/>
    <property type="match status" value="1"/>
</dbReference>
<evidence type="ECO:0000313" key="4">
    <source>
        <dbReference type="EMBL" id="MFD2934222.1"/>
    </source>
</evidence>
<dbReference type="PANTHER" id="PTHR46401:SF2">
    <property type="entry name" value="GLYCOSYLTRANSFERASE WBBK-RELATED"/>
    <property type="match status" value="1"/>
</dbReference>
<accession>A0ABW6AID2</accession>
<evidence type="ECO:0000313" key="5">
    <source>
        <dbReference type="Proteomes" id="UP001597512"/>
    </source>
</evidence>
<keyword evidence="4" id="KW-0328">Glycosyltransferase</keyword>
<proteinExistence type="predicted"/>
<name>A0ABW6AID2_9BACT</name>
<protein>
    <submittedName>
        <fullName evidence="4">Glycosyltransferase family 4 protein</fullName>
        <ecNumber evidence="4">2.4.-.-</ecNumber>
    </submittedName>
</protein>
<evidence type="ECO:0000259" key="2">
    <source>
        <dbReference type="Pfam" id="PF00534"/>
    </source>
</evidence>
<dbReference type="CDD" id="cd03801">
    <property type="entry name" value="GT4_PimA-like"/>
    <property type="match status" value="1"/>
</dbReference>
<keyword evidence="1 4" id="KW-0808">Transferase</keyword>
<dbReference type="SUPFAM" id="SSF53756">
    <property type="entry name" value="UDP-Glycosyltransferase/glycogen phosphorylase"/>
    <property type="match status" value="1"/>
</dbReference>
<dbReference type="InterPro" id="IPR001296">
    <property type="entry name" value="Glyco_trans_1"/>
</dbReference>
<keyword evidence="5" id="KW-1185">Reference proteome</keyword>
<dbReference type="Proteomes" id="UP001597512">
    <property type="component" value="Unassembled WGS sequence"/>
</dbReference>
<dbReference type="Pfam" id="PF13439">
    <property type="entry name" value="Glyco_transf_4"/>
    <property type="match status" value="1"/>
</dbReference>
<dbReference type="RefSeq" id="WP_381499701.1">
    <property type="nucleotide sequence ID" value="NZ_JBHUOM010000002.1"/>
</dbReference>
<feature type="domain" description="Glycosyltransferase subfamily 4-like N-terminal" evidence="3">
    <location>
        <begin position="21"/>
        <end position="165"/>
    </location>
</feature>
<gene>
    <name evidence="4" type="ORF">ACFS25_10540</name>
</gene>
<reference evidence="5" key="1">
    <citation type="journal article" date="2019" name="Int. J. Syst. Evol. Microbiol.">
        <title>The Global Catalogue of Microorganisms (GCM) 10K type strain sequencing project: providing services to taxonomists for standard genome sequencing and annotation.</title>
        <authorList>
            <consortium name="The Broad Institute Genomics Platform"/>
            <consortium name="The Broad Institute Genome Sequencing Center for Infectious Disease"/>
            <person name="Wu L."/>
            <person name="Ma J."/>
        </authorList>
    </citation>
    <scope>NUCLEOTIDE SEQUENCE [LARGE SCALE GENOMIC DNA]</scope>
    <source>
        <strain evidence="5">KCTC 52490</strain>
    </source>
</reference>
<organism evidence="4 5">
    <name type="scientific">Spirosoma flavum</name>
    <dbReference type="NCBI Taxonomy" id="2048557"/>
    <lineage>
        <taxon>Bacteria</taxon>
        <taxon>Pseudomonadati</taxon>
        <taxon>Bacteroidota</taxon>
        <taxon>Cytophagia</taxon>
        <taxon>Cytophagales</taxon>
        <taxon>Cytophagaceae</taxon>
        <taxon>Spirosoma</taxon>
    </lineage>
</organism>
<comment type="caution">
    <text evidence="4">The sequence shown here is derived from an EMBL/GenBank/DDBJ whole genome shotgun (WGS) entry which is preliminary data.</text>
</comment>
<dbReference type="EC" id="2.4.-.-" evidence="4"/>
<evidence type="ECO:0000259" key="3">
    <source>
        <dbReference type="Pfam" id="PF13439"/>
    </source>
</evidence>
<feature type="domain" description="Glycosyl transferase family 1" evidence="2">
    <location>
        <begin position="173"/>
        <end position="344"/>
    </location>
</feature>
<sequence length="378" mass="42668">MKIAIIQGAFFPVPPILGGAVEKIWYKTGQEFAALGHEVVHIGRSYPDLLAKEEICGVNYIRVLGYDTPSSLIKLKWLDLLYSIRAIKEIPRDVDVIVTNTFWSPLLLNKELRKKVCVSVDRLPKGQMWLYKQAPLLRTNSTTVADAIRQELPINQHRRIVIIPNSLPFQDLPKIDFDEKKRVLLYVGRLHPEKGIELLIKAFKTLDKNWKLRIIGPSDISTGGGGSSYLKSLKQLAGKANIEFTGPVFDMNLLNQYYAEASVFVYPSVAEKGETFGLAPLEAMAWGCVPIVSDLACFCDFINHESNGLIFNHRSNDAVELLGKAIERLQKNTSFRNKLAQQAINVRQSHSISFISSQFIDEFERVIDEKKLDQNVVL</sequence>